<evidence type="ECO:0000256" key="5">
    <source>
        <dbReference type="ARBA" id="ARBA00022777"/>
    </source>
</evidence>
<dbReference type="CDD" id="cd00075">
    <property type="entry name" value="HATPase"/>
    <property type="match status" value="1"/>
</dbReference>
<organism evidence="8 9">
    <name type="scientific">Microbulbifer aggregans</name>
    <dbReference type="NCBI Taxonomy" id="1769779"/>
    <lineage>
        <taxon>Bacteria</taxon>
        <taxon>Pseudomonadati</taxon>
        <taxon>Pseudomonadota</taxon>
        <taxon>Gammaproteobacteria</taxon>
        <taxon>Cellvibrionales</taxon>
        <taxon>Microbulbiferaceae</taxon>
        <taxon>Microbulbifer</taxon>
    </lineage>
</organism>
<dbReference type="Gene3D" id="3.30.565.10">
    <property type="entry name" value="Histidine kinase-like ATPase, C-terminal domain"/>
    <property type="match status" value="2"/>
</dbReference>
<dbReference type="PANTHER" id="PTHR44936">
    <property type="entry name" value="SENSOR PROTEIN CREC"/>
    <property type="match status" value="1"/>
</dbReference>
<dbReference type="PANTHER" id="PTHR44936:SF10">
    <property type="entry name" value="SENSOR PROTEIN RSTB"/>
    <property type="match status" value="1"/>
</dbReference>
<dbReference type="InterPro" id="IPR005467">
    <property type="entry name" value="His_kinase_dom"/>
</dbReference>
<dbReference type="SUPFAM" id="SSF55874">
    <property type="entry name" value="ATPase domain of HSP90 chaperone/DNA topoisomerase II/histidine kinase"/>
    <property type="match status" value="2"/>
</dbReference>
<accession>A0A1C9W5W4</accession>
<evidence type="ECO:0000259" key="7">
    <source>
        <dbReference type="PROSITE" id="PS50109"/>
    </source>
</evidence>
<dbReference type="STRING" id="1769779.AUP74_01058"/>
<evidence type="ECO:0000256" key="4">
    <source>
        <dbReference type="ARBA" id="ARBA00022741"/>
    </source>
</evidence>
<feature type="domain" description="Histidine kinase" evidence="7">
    <location>
        <begin position="510"/>
        <end position="737"/>
    </location>
</feature>
<evidence type="ECO:0000256" key="6">
    <source>
        <dbReference type="ARBA" id="ARBA00022840"/>
    </source>
</evidence>
<dbReference type="PRINTS" id="PR00344">
    <property type="entry name" value="BCTRLSENSOR"/>
</dbReference>
<keyword evidence="6" id="KW-0067">ATP-binding</keyword>
<dbReference type="InterPro" id="IPR004358">
    <property type="entry name" value="Sig_transdc_His_kin-like_C"/>
</dbReference>
<dbReference type="GO" id="GO:0005524">
    <property type="term" value="F:ATP binding"/>
    <property type="evidence" value="ECO:0007669"/>
    <property type="project" value="UniProtKB-KW"/>
</dbReference>
<keyword evidence="4" id="KW-0547">Nucleotide-binding</keyword>
<dbReference type="InterPro" id="IPR036890">
    <property type="entry name" value="HATPase_C_sf"/>
</dbReference>
<dbReference type="Proteomes" id="UP000095672">
    <property type="component" value="Chromosome"/>
</dbReference>
<dbReference type="AlphaFoldDB" id="A0A1C9W5W4"/>
<comment type="catalytic activity">
    <reaction evidence="1">
        <text>ATP + protein L-histidine = ADP + protein N-phospho-L-histidine.</text>
        <dbReference type="EC" id="2.7.13.3"/>
    </reaction>
</comment>
<evidence type="ECO:0000256" key="1">
    <source>
        <dbReference type="ARBA" id="ARBA00000085"/>
    </source>
</evidence>
<name>A0A1C9W5W4_9GAMM</name>
<dbReference type="Pfam" id="PF02518">
    <property type="entry name" value="HATPase_c"/>
    <property type="match status" value="1"/>
</dbReference>
<evidence type="ECO:0000256" key="2">
    <source>
        <dbReference type="ARBA" id="ARBA00012438"/>
    </source>
</evidence>
<dbReference type="InterPro" id="IPR003594">
    <property type="entry name" value="HATPase_dom"/>
</dbReference>
<dbReference type="PROSITE" id="PS50109">
    <property type="entry name" value="HIS_KIN"/>
    <property type="match status" value="1"/>
</dbReference>
<evidence type="ECO:0000256" key="3">
    <source>
        <dbReference type="ARBA" id="ARBA00022679"/>
    </source>
</evidence>
<dbReference type="EMBL" id="CP014143">
    <property type="protein sequence ID" value="AOS96523.1"/>
    <property type="molecule type" value="Genomic_DNA"/>
</dbReference>
<gene>
    <name evidence="8" type="primary">tmoS</name>
    <name evidence="8" type="ORF">AUP74_01058</name>
</gene>
<protein>
    <recommendedName>
        <fullName evidence="2">histidine kinase</fullName>
        <ecNumber evidence="2">2.7.13.3</ecNumber>
    </recommendedName>
</protein>
<dbReference type="PATRIC" id="fig|1769779.3.peg.1080"/>
<keyword evidence="3 8" id="KW-0808">Transferase</keyword>
<dbReference type="EC" id="2.7.13.3" evidence="2"/>
<dbReference type="KEGG" id="micc:AUP74_01058"/>
<keyword evidence="5 8" id="KW-0418">Kinase</keyword>
<keyword evidence="9" id="KW-1185">Reference proteome</keyword>
<dbReference type="SMART" id="SM00387">
    <property type="entry name" value="HATPase_c"/>
    <property type="match status" value="1"/>
</dbReference>
<dbReference type="Pfam" id="PF13589">
    <property type="entry name" value="HATPase_c_3"/>
    <property type="match status" value="1"/>
</dbReference>
<reference evidence="9" key="1">
    <citation type="submission" date="2016-01" db="EMBL/GenBank/DDBJ databases">
        <title>Complete genome sequence of Microbulbifer sp. CCB-MM1, a halophile isolated from Matang Mangrove Forest, Perak.</title>
        <authorList>
            <person name="Moh T.H."/>
            <person name="Dinesh B."/>
            <person name="Lau N.-S."/>
            <person name="Go F."/>
            <person name="Alexander Chong S.-C."/>
        </authorList>
    </citation>
    <scope>NUCLEOTIDE SEQUENCE [LARGE SCALE GENOMIC DNA]</scope>
    <source>
        <strain evidence="9">CCB-MM1</strain>
    </source>
</reference>
<proteinExistence type="predicted"/>
<sequence>MVLRPKARILKTLGEELISSETVALIELVKNAYDADARNVLIRFEGELKKGEGAISVIDDGHGMDDNTIQNSWMVIATDKKKTQRKSKSGNRRLLGEKGVGRFSAARIAEELDLITRPTESDTEFYAFFDWRQFDNPDLFLDEIEFLMEERAPETIVNSWPLEGYLDGDEVFKGQGTVVRMNSLKHTWESKDLKELQRGLSRLISPFNSISDFNIYIEMPDAYGEFSSQVEPPEIIKYPHYIVNGSVDSKGKYRFDVTVEAKGKKESFEGYFISRYRDGVWEVFSLETEADLQHSNDKLRYLECGQLNFKLRVWDRDELDNVMQKIGVGVRSVRKDLDAIAGINIYRDGFRVLPYGEPNNDWLRLDLRRVQNPTRNLSNNQITGYISITADGNPGLHDRSNREGLDQNTAYSDLANIMHFVLTKLETIRYIEKRSSKNQKNIEKPGQGNLFSSPDFGSIKKVLVDEQAKPGEAIGLINKVESDWNRKVQTFKSVISQYHALATLGGIVDKVLHDGRQPLATIQTEAGLGKEITEELIGSLPDISPGQISDFKSVDIGLGRIIDQANILRDVFRRVEPFGGRKRGRPKKYYIEDVIKDTFSIYDRDFKSTGVRVQIPSSQTLVSVDITELSEILTNLITNSIYWLNSVPRGQRKIKVMVSRLSGDSLEIVFADTGPGIKEEHRNHIFEPYFSDREGGHGLGLCLVGEIAKDYYNGSVELLDTGKNNGAVFRIVLNKRV</sequence>
<dbReference type="GO" id="GO:0004673">
    <property type="term" value="F:protein histidine kinase activity"/>
    <property type="evidence" value="ECO:0007669"/>
    <property type="project" value="UniProtKB-EC"/>
</dbReference>
<evidence type="ECO:0000313" key="8">
    <source>
        <dbReference type="EMBL" id="AOS96523.1"/>
    </source>
</evidence>
<dbReference type="InterPro" id="IPR050980">
    <property type="entry name" value="2C_sensor_his_kinase"/>
</dbReference>
<evidence type="ECO:0000313" key="9">
    <source>
        <dbReference type="Proteomes" id="UP000095672"/>
    </source>
</evidence>